<sequence>MQGPRRFQDFADSLQGISPNVLSSRIKKLLELDVIKTQQYSVHPPRNEYALSEKGEDLGDVIAGLRDWGIKHTRDE</sequence>
<dbReference type="InterPro" id="IPR036388">
    <property type="entry name" value="WH-like_DNA-bd_sf"/>
</dbReference>
<organism evidence="5 6">
    <name type="scientific">Methyloradius palustris</name>
    <dbReference type="NCBI Taxonomy" id="2778876"/>
    <lineage>
        <taxon>Bacteria</taxon>
        <taxon>Pseudomonadati</taxon>
        <taxon>Pseudomonadota</taxon>
        <taxon>Betaproteobacteria</taxon>
        <taxon>Nitrosomonadales</taxon>
        <taxon>Methylophilaceae</taxon>
        <taxon>Methyloradius</taxon>
    </lineage>
</organism>
<dbReference type="PANTHER" id="PTHR33204">
    <property type="entry name" value="TRANSCRIPTIONAL REGULATOR, MARR FAMILY"/>
    <property type="match status" value="1"/>
</dbReference>
<evidence type="ECO:0000256" key="2">
    <source>
        <dbReference type="ARBA" id="ARBA00023125"/>
    </source>
</evidence>
<dbReference type="EMBL" id="AP024110">
    <property type="protein sequence ID" value="BCM25011.1"/>
    <property type="molecule type" value="Genomic_DNA"/>
</dbReference>
<evidence type="ECO:0000256" key="1">
    <source>
        <dbReference type="ARBA" id="ARBA00023015"/>
    </source>
</evidence>
<keyword evidence="3" id="KW-0804">Transcription</keyword>
<protein>
    <recommendedName>
        <fullName evidence="4">HTH hxlR-type domain-containing protein</fullName>
    </recommendedName>
</protein>
<keyword evidence="2" id="KW-0238">DNA-binding</keyword>
<dbReference type="KEGG" id="mpau:ZMTM_12700"/>
<dbReference type="Pfam" id="PF01638">
    <property type="entry name" value="HxlR"/>
    <property type="match status" value="1"/>
</dbReference>
<evidence type="ECO:0000313" key="5">
    <source>
        <dbReference type="EMBL" id="BCM25011.1"/>
    </source>
</evidence>
<keyword evidence="1" id="KW-0805">Transcription regulation</keyword>
<reference evidence="5" key="1">
    <citation type="journal article" date="2021" name="Arch. Microbiol.">
        <title>Methyloradius palustris gen. nov., sp. nov., a methanol-oxidizing bacterium isolated from snow.</title>
        <authorList>
            <person name="Miyadera T."/>
            <person name="Kojima H."/>
            <person name="Fukui M."/>
        </authorList>
    </citation>
    <scope>NUCLEOTIDE SEQUENCE</scope>
    <source>
        <strain evidence="5">Zm11</strain>
    </source>
</reference>
<feature type="domain" description="HTH hxlR-type" evidence="4">
    <location>
        <begin position="1"/>
        <end position="76"/>
    </location>
</feature>
<gene>
    <name evidence="5" type="ORF">ZMTM_12700</name>
</gene>
<dbReference type="PANTHER" id="PTHR33204:SF18">
    <property type="entry name" value="TRANSCRIPTIONAL REGULATORY PROTEIN"/>
    <property type="match status" value="1"/>
</dbReference>
<dbReference type="InterPro" id="IPR002577">
    <property type="entry name" value="HTH_HxlR"/>
</dbReference>
<keyword evidence="6" id="KW-1185">Reference proteome</keyword>
<accession>A0A8D5G8B6</accession>
<evidence type="ECO:0000313" key="6">
    <source>
        <dbReference type="Proteomes" id="UP000826722"/>
    </source>
</evidence>
<evidence type="ECO:0000259" key="4">
    <source>
        <dbReference type="PROSITE" id="PS51118"/>
    </source>
</evidence>
<name>A0A8D5G8B6_9PROT</name>
<dbReference type="Proteomes" id="UP000826722">
    <property type="component" value="Chromosome"/>
</dbReference>
<dbReference type="Gene3D" id="1.10.10.10">
    <property type="entry name" value="Winged helix-like DNA-binding domain superfamily/Winged helix DNA-binding domain"/>
    <property type="match status" value="1"/>
</dbReference>
<dbReference type="PROSITE" id="PS51118">
    <property type="entry name" value="HTH_HXLR"/>
    <property type="match status" value="1"/>
</dbReference>
<evidence type="ECO:0000256" key="3">
    <source>
        <dbReference type="ARBA" id="ARBA00023163"/>
    </source>
</evidence>
<proteinExistence type="predicted"/>
<dbReference type="InterPro" id="IPR036390">
    <property type="entry name" value="WH_DNA-bd_sf"/>
</dbReference>
<dbReference type="GO" id="GO:0003677">
    <property type="term" value="F:DNA binding"/>
    <property type="evidence" value="ECO:0007669"/>
    <property type="project" value="UniProtKB-KW"/>
</dbReference>
<dbReference type="SUPFAM" id="SSF46785">
    <property type="entry name" value="Winged helix' DNA-binding domain"/>
    <property type="match status" value="1"/>
</dbReference>
<dbReference type="AlphaFoldDB" id="A0A8D5G8B6"/>